<evidence type="ECO:0000313" key="2">
    <source>
        <dbReference type="Proteomes" id="UP000092124"/>
    </source>
</evidence>
<protein>
    <submittedName>
        <fullName evidence="1">Uncharacterized protein</fullName>
    </submittedName>
</protein>
<dbReference type="Proteomes" id="UP000092124">
    <property type="component" value="Unassembled WGS sequence"/>
</dbReference>
<dbReference type="InterPro" id="IPR011009">
    <property type="entry name" value="Kinase-like_dom_sf"/>
</dbReference>
<dbReference type="STRING" id="56216.A0A1A6GFT7"/>
<evidence type="ECO:0000313" key="1">
    <source>
        <dbReference type="EMBL" id="OBS65096.1"/>
    </source>
</evidence>
<organism evidence="1 2">
    <name type="scientific">Neotoma lepida</name>
    <name type="common">Desert woodrat</name>
    <dbReference type="NCBI Taxonomy" id="56216"/>
    <lineage>
        <taxon>Eukaryota</taxon>
        <taxon>Metazoa</taxon>
        <taxon>Chordata</taxon>
        <taxon>Craniata</taxon>
        <taxon>Vertebrata</taxon>
        <taxon>Euteleostomi</taxon>
        <taxon>Mammalia</taxon>
        <taxon>Eutheria</taxon>
        <taxon>Euarchontoglires</taxon>
        <taxon>Glires</taxon>
        <taxon>Rodentia</taxon>
        <taxon>Myomorpha</taxon>
        <taxon>Muroidea</taxon>
        <taxon>Cricetidae</taxon>
        <taxon>Neotominae</taxon>
        <taxon>Neotoma</taxon>
    </lineage>
</organism>
<dbReference type="AlphaFoldDB" id="A0A1A6GFT7"/>
<dbReference type="EMBL" id="LZPO01097107">
    <property type="protein sequence ID" value="OBS65096.1"/>
    <property type="molecule type" value="Genomic_DNA"/>
</dbReference>
<sequence length="113" mass="13141">MLNSKGYTKSISIWSDGSILAGMLSNWISSTTFYVSWGSPLRDDRNCIINIEDPNLLWNIILSPTPKFLTCWTRLLIFKPRKQITVQEIQAQPCLEQYCDLTYEPLFKKPFTF</sequence>
<proteinExistence type="predicted"/>
<feature type="non-terminal residue" evidence="1">
    <location>
        <position position="113"/>
    </location>
</feature>
<comment type="caution">
    <text evidence="1">The sequence shown here is derived from an EMBL/GenBank/DDBJ whole genome shotgun (WGS) entry which is preliminary data.</text>
</comment>
<reference evidence="1 2" key="1">
    <citation type="submission" date="2016-06" db="EMBL/GenBank/DDBJ databases">
        <title>The Draft Genome Sequence and Annotation of the Desert Woodrat Neotoma lepida.</title>
        <authorList>
            <person name="Campbell M."/>
            <person name="Oakeson K.F."/>
            <person name="Yandell M."/>
            <person name="Halpert J.R."/>
            <person name="Dearing D."/>
        </authorList>
    </citation>
    <scope>NUCLEOTIDE SEQUENCE [LARGE SCALE GENOMIC DNA]</scope>
    <source>
        <strain evidence="1">417</strain>
        <tissue evidence="1">Liver</tissue>
    </source>
</reference>
<keyword evidence="2" id="KW-1185">Reference proteome</keyword>
<accession>A0A1A6GFT7</accession>
<dbReference type="SUPFAM" id="SSF56112">
    <property type="entry name" value="Protein kinase-like (PK-like)"/>
    <property type="match status" value="1"/>
</dbReference>
<gene>
    <name evidence="1" type="ORF">A6R68_06373</name>
</gene>
<name>A0A1A6GFT7_NEOLE</name>